<dbReference type="AlphaFoldDB" id="A0A432V2T3"/>
<evidence type="ECO:0000313" key="3">
    <source>
        <dbReference type="EMBL" id="RUM96362.1"/>
    </source>
</evidence>
<keyword evidence="1" id="KW-1133">Transmembrane helix</keyword>
<dbReference type="RefSeq" id="WP_128628048.1">
    <property type="nucleotide sequence ID" value="NZ_RKST01000020.1"/>
</dbReference>
<dbReference type="OrthoDB" id="7860729at2"/>
<dbReference type="Pfam" id="PF07811">
    <property type="entry name" value="TadE"/>
    <property type="match status" value="1"/>
</dbReference>
<keyword evidence="1" id="KW-0812">Transmembrane</keyword>
<comment type="caution">
    <text evidence="3">The sequence shown here is derived from an EMBL/GenBank/DDBJ whole genome shotgun (WGS) entry which is preliminary data.</text>
</comment>
<organism evidence="3 4">
    <name type="scientific">Borborobacter arsenicus</name>
    <dbReference type="NCBI Taxonomy" id="1851146"/>
    <lineage>
        <taxon>Bacteria</taxon>
        <taxon>Pseudomonadati</taxon>
        <taxon>Pseudomonadota</taxon>
        <taxon>Alphaproteobacteria</taxon>
        <taxon>Hyphomicrobiales</taxon>
        <taxon>Phyllobacteriaceae</taxon>
        <taxon>Borborobacter</taxon>
    </lineage>
</organism>
<keyword evidence="4" id="KW-1185">Reference proteome</keyword>
<keyword evidence="1" id="KW-0472">Membrane</keyword>
<dbReference type="InterPro" id="IPR012495">
    <property type="entry name" value="TadE-like_dom"/>
</dbReference>
<reference evidence="3 4" key="1">
    <citation type="submission" date="2018-11" db="EMBL/GenBank/DDBJ databases">
        <title>Pseudaminobacter arsenicus sp. nov., an arsenic-resistant bacterium isolated from arsenic-rich aquifers.</title>
        <authorList>
            <person name="Mu Y."/>
        </authorList>
    </citation>
    <scope>NUCLEOTIDE SEQUENCE [LARGE SCALE GENOMIC DNA]</scope>
    <source>
        <strain evidence="3 4">CB3</strain>
    </source>
</reference>
<gene>
    <name evidence="3" type="ORF">EET67_18620</name>
</gene>
<evidence type="ECO:0000313" key="4">
    <source>
        <dbReference type="Proteomes" id="UP000281647"/>
    </source>
</evidence>
<protein>
    <submittedName>
        <fullName evidence="3">Pilus assembly protein</fullName>
    </submittedName>
</protein>
<evidence type="ECO:0000259" key="2">
    <source>
        <dbReference type="Pfam" id="PF07811"/>
    </source>
</evidence>
<dbReference type="Proteomes" id="UP000281647">
    <property type="component" value="Unassembled WGS sequence"/>
</dbReference>
<name>A0A432V2T3_9HYPH</name>
<dbReference type="EMBL" id="RKST01000020">
    <property type="protein sequence ID" value="RUM96362.1"/>
    <property type="molecule type" value="Genomic_DNA"/>
</dbReference>
<evidence type="ECO:0000256" key="1">
    <source>
        <dbReference type="SAM" id="Phobius"/>
    </source>
</evidence>
<feature type="transmembrane region" description="Helical" evidence="1">
    <location>
        <begin position="20"/>
        <end position="39"/>
    </location>
</feature>
<proteinExistence type="predicted"/>
<feature type="domain" description="TadE-like" evidence="2">
    <location>
        <begin position="18"/>
        <end position="60"/>
    </location>
</feature>
<accession>A0A432V2T3</accession>
<sequence>MRERLLSIAKRFLGEDRGAVLVEMTLITPLMIALSAGVFEFGNLIHNKLLIEAGLRDAARYAARCNPKMYSDFGLTIDCKTNAENIALYGYITSTGGGASRPPRVAGWTVVNVAIADAADCHDAVVGGVTQYRSVTAQVCIVKATGTLNYEGSGLLAYLGLSPITLNGLHEERLIRF</sequence>